<evidence type="ECO:0000313" key="14">
    <source>
        <dbReference type="Proteomes" id="UP000025245"/>
    </source>
</evidence>
<evidence type="ECO:0000313" key="13">
    <source>
        <dbReference type="EMBL" id="RLU55593.1"/>
    </source>
</evidence>
<evidence type="ECO:0000313" key="12">
    <source>
        <dbReference type="EMBL" id="AHY16477.1"/>
    </source>
</evidence>
<dbReference type="InterPro" id="IPR018053">
    <property type="entry name" value="Glyco_hydro_32_AS"/>
</dbReference>
<evidence type="ECO:0000259" key="10">
    <source>
        <dbReference type="Pfam" id="PF00251"/>
    </source>
</evidence>
<evidence type="ECO:0000256" key="6">
    <source>
        <dbReference type="ARBA" id="ARBA00023295"/>
    </source>
</evidence>
<evidence type="ECO:0000256" key="8">
    <source>
        <dbReference type="RuleBase" id="RU362110"/>
    </source>
</evidence>
<dbReference type="Pfam" id="PF00251">
    <property type="entry name" value="Glyco_hydro_32N"/>
    <property type="match status" value="1"/>
</dbReference>
<comment type="similarity">
    <text evidence="2 8">Belongs to the glycosyl hydrolase 32 family.</text>
</comment>
<evidence type="ECO:0000256" key="7">
    <source>
        <dbReference type="ARBA" id="ARBA00033367"/>
    </source>
</evidence>
<dbReference type="KEGG" id="siz:SI82_08570"/>
<protein>
    <recommendedName>
        <fullName evidence="4 8">Sucrose-6-phosphate hydrolase</fullName>
        <ecNumber evidence="3 8">3.2.1.26</ecNumber>
    </recommendedName>
    <alternativeName>
        <fullName evidence="7 9">Invertase</fullName>
    </alternativeName>
</protein>
<dbReference type="InterPro" id="IPR013148">
    <property type="entry name" value="Glyco_hydro_32_N"/>
</dbReference>
<reference evidence="12 14" key="1">
    <citation type="journal article" date="2014" name="Genome Announc.">
        <title>Complete Genome Sequence of a Virulent Strain, Streptococcus iniae ISET0901, Isolated from Diseased Tilapia.</title>
        <authorList>
            <person name="Pridgeon J.W."/>
            <person name="Zhang D."/>
            <person name="Zhang L."/>
        </authorList>
    </citation>
    <scope>NUCLEOTIDE SEQUENCE [LARGE SCALE GENOMIC DNA]</scope>
    <source>
        <strain evidence="12 14">ISET0901</strain>
    </source>
</reference>
<evidence type="ECO:0000256" key="1">
    <source>
        <dbReference type="ARBA" id="ARBA00004914"/>
    </source>
</evidence>
<comment type="subcellular location">
    <subcellularLocation>
        <location evidence="9">Cytoplasm</location>
    </subcellularLocation>
</comment>
<organism evidence="13 15">
    <name type="scientific">Streptococcus iniae</name>
    <name type="common">Streptococcus shiloi</name>
    <dbReference type="NCBI Taxonomy" id="1346"/>
    <lineage>
        <taxon>Bacteria</taxon>
        <taxon>Bacillati</taxon>
        <taxon>Bacillota</taxon>
        <taxon>Bacilli</taxon>
        <taxon>Lactobacillales</taxon>
        <taxon>Streptococcaceae</taxon>
        <taxon>Streptococcus</taxon>
    </lineage>
</organism>
<feature type="domain" description="Glycosyl hydrolase family 32 C-terminal" evidence="11">
    <location>
        <begin position="356"/>
        <end position="467"/>
    </location>
</feature>
<dbReference type="Proteomes" id="UP000025245">
    <property type="component" value="Chromosome"/>
</dbReference>
<dbReference type="Proteomes" id="UP000269148">
    <property type="component" value="Unassembled WGS sequence"/>
</dbReference>
<keyword evidence="9" id="KW-0963">Cytoplasm</keyword>
<reference evidence="13 15" key="2">
    <citation type="submission" date="2018-06" db="EMBL/GenBank/DDBJ databases">
        <title>Mutators as drivers of adaptation in pathogenic bacteria and a risk factor for host jumps and vaccine escape.</title>
        <authorList>
            <person name="Barnes A.C."/>
            <person name="Silayeva O."/>
        </authorList>
    </citation>
    <scope>NUCLEOTIDE SEQUENCE [LARGE SCALE GENOMIC DNA]</scope>
    <source>
        <strain evidence="13 15">QMA0445</strain>
    </source>
</reference>
<dbReference type="AlphaFoldDB" id="A0A3L8GGC5"/>
<dbReference type="KEGG" id="siq:DQ08_08475"/>
<dbReference type="PANTHER" id="PTHR43101">
    <property type="entry name" value="BETA-FRUCTOSIDASE"/>
    <property type="match status" value="1"/>
</dbReference>
<dbReference type="SUPFAM" id="SSF49899">
    <property type="entry name" value="Concanavalin A-like lectins/glucanases"/>
    <property type="match status" value="1"/>
</dbReference>
<dbReference type="GO" id="GO:0004564">
    <property type="term" value="F:beta-fructofuranosidase activity"/>
    <property type="evidence" value="ECO:0007669"/>
    <property type="project" value="UniProtKB-EC"/>
</dbReference>
<dbReference type="Gene3D" id="2.115.10.20">
    <property type="entry name" value="Glycosyl hydrolase domain, family 43"/>
    <property type="match status" value="1"/>
</dbReference>
<dbReference type="NCBIfam" id="TIGR01322">
    <property type="entry name" value="scrB_fam"/>
    <property type="match status" value="1"/>
</dbReference>
<dbReference type="KEGG" id="sio:DW64_08460"/>
<dbReference type="OrthoDB" id="9759709at2"/>
<dbReference type="InterPro" id="IPR001362">
    <property type="entry name" value="Glyco_hydro_32"/>
</dbReference>
<evidence type="ECO:0000256" key="4">
    <source>
        <dbReference type="ARBA" id="ARBA00019623"/>
    </source>
</evidence>
<gene>
    <name evidence="13" type="ORF">DIY07_08580</name>
    <name evidence="12" type="ORF">DQ08_08475</name>
</gene>
<keyword evidence="9" id="KW-0119">Carbohydrate metabolism</keyword>
<dbReference type="EMBL" id="QLQD01000074">
    <property type="protein sequence ID" value="RLU55593.1"/>
    <property type="molecule type" value="Genomic_DNA"/>
</dbReference>
<keyword evidence="14" id="KW-1185">Reference proteome</keyword>
<name>A0A3L8GGC5_STRIN</name>
<dbReference type="SMR" id="A0A3L8GGC5"/>
<sequence>MDLPQKVRYRPYCEWSKEEIEEIKVNMQKSPWHTHYHIEPESGLLNDPNGFSYFNGKYHLFYQNWPYGPAHGLKQWVHMTSEDLVHFTRSKTRLLPDHKNDSHGAYSGSAYAVEDKLFLFYTGNVRDHNWVRDPLQIGAWMDKDGKIEKFDQVLIQQPSDVTEHFRDPQIFDYKDNFYAIVGGQNHDKKGLIKLYKAVENDVQNWQFLADLDFDDPASEYMIECPNLVFVDGHPVLIYSPQGLAQEDLNYDNIYPNTYKIYQNFDPDQGKLSGGGPLQNLDFGFEAYATQAFNSPDGRALAVSWIGLPDINYPTDAYDYQGALSLVKELSIIDGKLHQSPVAAINSLRCQKEDFQNKVQSSNCYELELCFKANQIAELLLFADESSQTGLGLTVDTKTGQLHLDRSQIGQQYAREFGTKRSCQIPQEDVTLNIYVDKSIVEIFVNKGQAVLTSRVFPEHGESGLQLLTGEVQGYFYEMR</sequence>
<dbReference type="PANTHER" id="PTHR43101:SF1">
    <property type="entry name" value="BETA-FRUCTOSIDASE"/>
    <property type="match status" value="1"/>
</dbReference>
<dbReference type="EC" id="3.2.1.26" evidence="3 8"/>
<dbReference type="SUPFAM" id="SSF75005">
    <property type="entry name" value="Arabinanase/levansucrase/invertase"/>
    <property type="match status" value="1"/>
</dbReference>
<dbReference type="EMBL" id="CP007586">
    <property type="protein sequence ID" value="AHY16477.1"/>
    <property type="molecule type" value="Genomic_DNA"/>
</dbReference>
<dbReference type="InterPro" id="IPR013320">
    <property type="entry name" value="ConA-like_dom_sf"/>
</dbReference>
<accession>A0A3L8GGC5</accession>
<comment type="function">
    <text evidence="9">Enables the bacterium to metabolize sucrose as a sole carbon source.</text>
</comment>
<evidence type="ECO:0000256" key="3">
    <source>
        <dbReference type="ARBA" id="ARBA00012758"/>
    </source>
</evidence>
<dbReference type="Pfam" id="PF08244">
    <property type="entry name" value="Glyco_hydro_32C"/>
    <property type="match status" value="1"/>
</dbReference>
<evidence type="ECO:0000313" key="15">
    <source>
        <dbReference type="Proteomes" id="UP000269148"/>
    </source>
</evidence>
<dbReference type="InterPro" id="IPR023296">
    <property type="entry name" value="Glyco_hydro_beta-prop_sf"/>
</dbReference>
<dbReference type="SMART" id="SM00640">
    <property type="entry name" value="Glyco_32"/>
    <property type="match status" value="1"/>
</dbReference>
<dbReference type="GO" id="GO:0005737">
    <property type="term" value="C:cytoplasm"/>
    <property type="evidence" value="ECO:0007669"/>
    <property type="project" value="UniProtKB-SubCell"/>
</dbReference>
<evidence type="ECO:0000256" key="5">
    <source>
        <dbReference type="ARBA" id="ARBA00022801"/>
    </source>
</evidence>
<dbReference type="GeneID" id="35765796"/>
<dbReference type="CDD" id="cd18623">
    <property type="entry name" value="GH32_ScrB-like"/>
    <property type="match status" value="1"/>
</dbReference>
<evidence type="ECO:0000259" key="11">
    <source>
        <dbReference type="Pfam" id="PF08244"/>
    </source>
</evidence>
<evidence type="ECO:0000256" key="2">
    <source>
        <dbReference type="ARBA" id="ARBA00009902"/>
    </source>
</evidence>
<keyword evidence="5 8" id="KW-0378">Hydrolase</keyword>
<dbReference type="STRING" id="1346.BMF34_08480"/>
<dbReference type="Gene3D" id="2.60.120.560">
    <property type="entry name" value="Exo-inulinase, domain 1"/>
    <property type="match status" value="1"/>
</dbReference>
<dbReference type="RefSeq" id="WP_003102048.1">
    <property type="nucleotide sequence ID" value="NZ_CP010783.1"/>
</dbReference>
<dbReference type="InterPro" id="IPR051214">
    <property type="entry name" value="GH32_Enzymes"/>
</dbReference>
<dbReference type="InterPro" id="IPR006232">
    <property type="entry name" value="Suc6P_hydrolase"/>
</dbReference>
<keyword evidence="6 8" id="KW-0326">Glycosidase</keyword>
<comment type="catalytic activity">
    <reaction evidence="8">
        <text>Hydrolysis of terminal non-reducing beta-D-fructofuranoside residues in beta-D-fructofuranosides.</text>
        <dbReference type="EC" id="3.2.1.26"/>
    </reaction>
</comment>
<proteinExistence type="inferred from homology"/>
<dbReference type="InterPro" id="IPR013189">
    <property type="entry name" value="Glyco_hydro_32_C"/>
</dbReference>
<dbReference type="UniPathway" id="UPA00238"/>
<dbReference type="GO" id="GO:0005985">
    <property type="term" value="P:sucrose metabolic process"/>
    <property type="evidence" value="ECO:0007669"/>
    <property type="project" value="UniProtKB-UniPathway"/>
</dbReference>
<evidence type="ECO:0000256" key="9">
    <source>
        <dbReference type="RuleBase" id="RU365015"/>
    </source>
</evidence>
<feature type="domain" description="Glycosyl hydrolase family 32 N-terminal" evidence="10">
    <location>
        <begin position="37"/>
        <end position="340"/>
    </location>
</feature>
<dbReference type="PROSITE" id="PS00609">
    <property type="entry name" value="GLYCOSYL_HYDROL_F32"/>
    <property type="match status" value="1"/>
</dbReference>
<comment type="pathway">
    <text evidence="1 9">Glycan biosynthesis; sucrose metabolism.</text>
</comment>